<protein>
    <recommendedName>
        <fullName evidence="4">DUF4412 domain-containing protein</fullName>
    </recommendedName>
</protein>
<dbReference type="AlphaFoldDB" id="A0A1E5Q8Z9"/>
<name>A0A1E5Q8Z9_9PROT</name>
<keyword evidence="3" id="KW-1185">Reference proteome</keyword>
<feature type="chain" id="PRO_5009184143" description="DUF4412 domain-containing protein" evidence="1">
    <location>
        <begin position="24"/>
        <end position="249"/>
    </location>
</feature>
<dbReference type="STRING" id="28181.BEN30_07950"/>
<reference evidence="3" key="1">
    <citation type="submission" date="2016-07" db="EMBL/GenBank/DDBJ databases">
        <authorList>
            <person name="Florea S."/>
            <person name="Webb J.S."/>
            <person name="Jaromczyk J."/>
            <person name="Schardl C.L."/>
        </authorList>
    </citation>
    <scope>NUCLEOTIDE SEQUENCE [LARGE SCALE GENOMIC DNA]</scope>
    <source>
        <strain evidence="3">MV-1</strain>
    </source>
</reference>
<accession>A0A1E5Q8Z9</accession>
<organism evidence="2 3">
    <name type="scientific">Magnetovibrio blakemorei</name>
    <dbReference type="NCBI Taxonomy" id="28181"/>
    <lineage>
        <taxon>Bacteria</taxon>
        <taxon>Pseudomonadati</taxon>
        <taxon>Pseudomonadota</taxon>
        <taxon>Alphaproteobacteria</taxon>
        <taxon>Rhodospirillales</taxon>
        <taxon>Magnetovibrionaceae</taxon>
        <taxon>Magnetovibrio</taxon>
    </lineage>
</organism>
<sequence length="249" mass="27786">MRYLITITAIVLSLATLSAPALAGSKKPFTATAVQSVKDQPQQSGKIFVSDTATRFEYVERGREMVKIVLPKQNIMRILFPQEKLYMEIVAPADAPMVFGDDSNPCPQIEGLTCTKVGDAKFGALTVQQWSQYFEPTKSTSTLWWEPIRKMIVRQEFTDGRIMQLTKVGNVTFEGRETERWDVSLAAPDGTITSSYRLVDTDLGIIVKEEDPSTGLSRELRGLKVADSDETWFDVPAGYQRIEAPKPGQ</sequence>
<comment type="caution">
    <text evidence="2">The sequence shown here is derived from an EMBL/GenBank/DDBJ whole genome shotgun (WGS) entry which is preliminary data.</text>
</comment>
<evidence type="ECO:0000256" key="1">
    <source>
        <dbReference type="SAM" id="SignalP"/>
    </source>
</evidence>
<proteinExistence type="predicted"/>
<feature type="signal peptide" evidence="1">
    <location>
        <begin position="1"/>
        <end position="23"/>
    </location>
</feature>
<evidence type="ECO:0008006" key="4">
    <source>
        <dbReference type="Google" id="ProtNLM"/>
    </source>
</evidence>
<dbReference type="RefSeq" id="WP_069957511.1">
    <property type="nucleotide sequence ID" value="NZ_MCGG01000018.1"/>
</dbReference>
<evidence type="ECO:0000313" key="2">
    <source>
        <dbReference type="EMBL" id="OEJ67922.1"/>
    </source>
</evidence>
<gene>
    <name evidence="2" type="ORF">BEN30_07950</name>
</gene>
<dbReference type="Proteomes" id="UP000095347">
    <property type="component" value="Unassembled WGS sequence"/>
</dbReference>
<evidence type="ECO:0000313" key="3">
    <source>
        <dbReference type="Proteomes" id="UP000095347"/>
    </source>
</evidence>
<keyword evidence="1" id="KW-0732">Signal</keyword>
<dbReference type="EMBL" id="MCGG01000018">
    <property type="protein sequence ID" value="OEJ67922.1"/>
    <property type="molecule type" value="Genomic_DNA"/>
</dbReference>